<dbReference type="PANTHER" id="PTHR42996:SF1">
    <property type="entry name" value="PHOSPHATE-BINDING PROTEIN PSTS"/>
    <property type="match status" value="1"/>
</dbReference>
<evidence type="ECO:0000256" key="4">
    <source>
        <dbReference type="PIRNR" id="PIRNR002756"/>
    </source>
</evidence>
<dbReference type="PROSITE" id="PS51257">
    <property type="entry name" value="PROKAR_LIPOPROTEIN"/>
    <property type="match status" value="1"/>
</dbReference>
<dbReference type="SUPFAM" id="SSF53850">
    <property type="entry name" value="Periplasmic binding protein-like II"/>
    <property type="match status" value="1"/>
</dbReference>
<dbReference type="PANTHER" id="PTHR42996">
    <property type="entry name" value="PHOSPHATE-BINDING PROTEIN PSTS"/>
    <property type="match status" value="1"/>
</dbReference>
<feature type="signal peptide" evidence="6">
    <location>
        <begin position="1"/>
        <end position="23"/>
    </location>
</feature>
<dbReference type="Proteomes" id="UP000732378">
    <property type="component" value="Unassembled WGS sequence"/>
</dbReference>
<feature type="domain" description="PBP" evidence="7">
    <location>
        <begin position="36"/>
        <end position="337"/>
    </location>
</feature>
<sequence>MTSTSIRRAIVPGIAALTLALSACGAANEDTGSTSAEGGGDLSGTLAGGGASTQQAAMGAWAVGFQGTNPDVTVEYDPIGSGGGRENFISGAFPFAGSDAYLTDDEGELSDATERCGGDAPIQVPSYISPIAVAYNLPEVDELKLSPQTLAGIMAGKITTWDDEAIAEDNPDADLPSERINAVHRSDESGTTENFTDYLTTVAPDEWDAGVVETWPTEYGGEGAKGTSGVVQTVENSEFSIGYADASQTAELGQALIGVGDDFVEPSAEAAAKILEASPEAEGASDTAVIYDLDFATEEGGTYPIVLTSYLMACQSYDDAADGELVKAFMEYVISDEGQDQAAAEAGSAPLSDSIQEQSLSIIENIG</sequence>
<keyword evidence="6" id="KW-0732">Signal</keyword>
<dbReference type="InterPro" id="IPR050962">
    <property type="entry name" value="Phosphate-bind_PstS"/>
</dbReference>
<comment type="caution">
    <text evidence="8">The sequence shown here is derived from an EMBL/GenBank/DDBJ whole genome shotgun (WGS) entry which is preliminary data.</text>
</comment>
<dbReference type="NCBIfam" id="TIGR00975">
    <property type="entry name" value="3a0107s03"/>
    <property type="match status" value="1"/>
</dbReference>
<feature type="compositionally biased region" description="Gly residues" evidence="5">
    <location>
        <begin position="37"/>
        <end position="49"/>
    </location>
</feature>
<gene>
    <name evidence="8" type="ORF">JOE61_001537</name>
</gene>
<evidence type="ECO:0000256" key="5">
    <source>
        <dbReference type="SAM" id="MobiDB-lite"/>
    </source>
</evidence>
<evidence type="ECO:0000256" key="1">
    <source>
        <dbReference type="ARBA" id="ARBA00008725"/>
    </source>
</evidence>
<evidence type="ECO:0000313" key="8">
    <source>
        <dbReference type="EMBL" id="MBM7507723.1"/>
    </source>
</evidence>
<protein>
    <recommendedName>
        <fullName evidence="4">Phosphate-binding protein</fullName>
    </recommendedName>
</protein>
<feature type="region of interest" description="Disordered" evidence="5">
    <location>
        <begin position="28"/>
        <end position="49"/>
    </location>
</feature>
<evidence type="ECO:0000313" key="9">
    <source>
        <dbReference type="Proteomes" id="UP000732378"/>
    </source>
</evidence>
<keyword evidence="3 4" id="KW-0592">Phosphate transport</keyword>
<dbReference type="PIRSF" id="PIRSF002756">
    <property type="entry name" value="PstS"/>
    <property type="match status" value="1"/>
</dbReference>
<reference evidence="8 9" key="1">
    <citation type="submission" date="2021-01" db="EMBL/GenBank/DDBJ databases">
        <title>Sequencing the genomes of 1000 actinobacteria strains.</title>
        <authorList>
            <person name="Klenk H.-P."/>
        </authorList>
    </citation>
    <scope>NUCLEOTIDE SEQUENCE [LARGE SCALE GENOMIC DNA]</scope>
    <source>
        <strain evidence="8 9">DSM 18239</strain>
    </source>
</reference>
<evidence type="ECO:0000256" key="3">
    <source>
        <dbReference type="ARBA" id="ARBA00022592"/>
    </source>
</evidence>
<dbReference type="Pfam" id="PF12849">
    <property type="entry name" value="PBP_like_2"/>
    <property type="match status" value="1"/>
</dbReference>
<evidence type="ECO:0000259" key="7">
    <source>
        <dbReference type="Pfam" id="PF12849"/>
    </source>
</evidence>
<dbReference type="EMBL" id="JAFBBZ010000001">
    <property type="protein sequence ID" value="MBM7507723.1"/>
    <property type="molecule type" value="Genomic_DNA"/>
</dbReference>
<dbReference type="Gene3D" id="3.40.190.10">
    <property type="entry name" value="Periplasmic binding protein-like II"/>
    <property type="match status" value="2"/>
</dbReference>
<proteinExistence type="inferred from homology"/>
<comment type="similarity">
    <text evidence="1 4">Belongs to the PstS family.</text>
</comment>
<name>A0ABS2M956_9ACTN</name>
<organism evidence="8 9">
    <name type="scientific">Nocardioides salarius</name>
    <dbReference type="NCBI Taxonomy" id="374513"/>
    <lineage>
        <taxon>Bacteria</taxon>
        <taxon>Bacillati</taxon>
        <taxon>Actinomycetota</taxon>
        <taxon>Actinomycetes</taxon>
        <taxon>Propionibacteriales</taxon>
        <taxon>Nocardioidaceae</taxon>
        <taxon>Nocardioides</taxon>
    </lineage>
</organism>
<accession>A0ABS2M956</accession>
<dbReference type="InterPro" id="IPR005673">
    <property type="entry name" value="ABC_phos-bd_PstS"/>
</dbReference>
<evidence type="ECO:0000256" key="6">
    <source>
        <dbReference type="SAM" id="SignalP"/>
    </source>
</evidence>
<feature type="chain" id="PRO_5047526033" description="Phosphate-binding protein" evidence="6">
    <location>
        <begin position="24"/>
        <end position="367"/>
    </location>
</feature>
<keyword evidence="2 4" id="KW-0813">Transport</keyword>
<dbReference type="RefSeq" id="WP_193669912.1">
    <property type="nucleotide sequence ID" value="NZ_JACDTV010000011.1"/>
</dbReference>
<dbReference type="CDD" id="cd13565">
    <property type="entry name" value="PBP2_PstS"/>
    <property type="match status" value="1"/>
</dbReference>
<dbReference type="InterPro" id="IPR024370">
    <property type="entry name" value="PBP_domain"/>
</dbReference>
<keyword evidence="9" id="KW-1185">Reference proteome</keyword>
<evidence type="ECO:0000256" key="2">
    <source>
        <dbReference type="ARBA" id="ARBA00022448"/>
    </source>
</evidence>